<evidence type="ECO:0000256" key="1">
    <source>
        <dbReference type="ARBA" id="ARBA00005188"/>
    </source>
</evidence>
<evidence type="ECO:0000256" key="6">
    <source>
        <dbReference type="ARBA" id="ARBA00023027"/>
    </source>
</evidence>
<dbReference type="PIRSF" id="PIRSF006630">
    <property type="entry name" value="NADS_GAT"/>
    <property type="match status" value="1"/>
</dbReference>
<dbReference type="InterPro" id="IPR036526">
    <property type="entry name" value="C-N_Hydrolase_sf"/>
</dbReference>
<dbReference type="Proteomes" id="UP001055940">
    <property type="component" value="Chromosome"/>
</dbReference>
<evidence type="ECO:0000313" key="12">
    <source>
        <dbReference type="EMBL" id="USY18325.1"/>
    </source>
</evidence>
<comment type="pathway">
    <text evidence="1 7 8">Cofactor biosynthesis; NAD(+) biosynthesis; NAD(+) from deamido-NAD(+) (L-Gln route): step 1/1.</text>
</comment>
<dbReference type="Gene3D" id="3.60.110.10">
    <property type="entry name" value="Carbon-nitrogen hydrolase"/>
    <property type="match status" value="1"/>
</dbReference>
<dbReference type="InterPro" id="IPR022310">
    <property type="entry name" value="NAD/GMP_synthase"/>
</dbReference>
<reference evidence="12" key="1">
    <citation type="submission" date="2022-06" db="EMBL/GenBank/DDBJ databases">
        <authorList>
            <person name="Ping M."/>
        </authorList>
    </citation>
    <scope>NUCLEOTIDE SEQUENCE</scope>
    <source>
        <strain evidence="12">JCM11759T</strain>
    </source>
</reference>
<comment type="similarity">
    <text evidence="2 7 8">In the C-terminal section; belongs to the NAD synthetase family.</text>
</comment>
<dbReference type="PANTHER" id="PTHR23090">
    <property type="entry name" value="NH 3 /GLUTAMINE-DEPENDENT NAD + SYNTHETASE"/>
    <property type="match status" value="1"/>
</dbReference>
<dbReference type="Gene3D" id="3.40.50.620">
    <property type="entry name" value="HUPs"/>
    <property type="match status" value="1"/>
</dbReference>
<keyword evidence="5 7" id="KW-0067">ATP-binding</keyword>
<dbReference type="PANTHER" id="PTHR23090:SF9">
    <property type="entry name" value="GLUTAMINE-DEPENDENT NAD(+) SYNTHETASE"/>
    <property type="match status" value="1"/>
</dbReference>
<keyword evidence="13" id="KW-1185">Reference proteome</keyword>
<feature type="binding site" evidence="7">
    <location>
        <position position="568"/>
    </location>
    <ligand>
        <name>deamido-NAD(+)</name>
        <dbReference type="ChEBI" id="CHEBI:58437"/>
        <note>ligand shared between two neighboring subunits</note>
    </ligand>
</feature>
<comment type="caution">
    <text evidence="7">Lacks conserved residue(s) required for the propagation of feature annotation.</text>
</comment>
<dbReference type="CDD" id="cd07570">
    <property type="entry name" value="GAT_Gln-NAD-synth"/>
    <property type="match status" value="1"/>
</dbReference>
<dbReference type="Pfam" id="PF00795">
    <property type="entry name" value="CN_hydrolase"/>
    <property type="match status" value="1"/>
</dbReference>
<feature type="binding site" evidence="7">
    <location>
        <position position="447"/>
    </location>
    <ligand>
        <name>ATP</name>
        <dbReference type="ChEBI" id="CHEBI:30616"/>
    </ligand>
</feature>
<feature type="binding site" evidence="7">
    <location>
        <position position="195"/>
    </location>
    <ligand>
        <name>L-glutamine</name>
        <dbReference type="ChEBI" id="CHEBI:58359"/>
    </ligand>
</feature>
<evidence type="ECO:0000256" key="4">
    <source>
        <dbReference type="ARBA" id="ARBA00022741"/>
    </source>
</evidence>
<evidence type="ECO:0000256" key="2">
    <source>
        <dbReference type="ARBA" id="ARBA00007145"/>
    </source>
</evidence>
<evidence type="ECO:0000256" key="5">
    <source>
        <dbReference type="ARBA" id="ARBA00022840"/>
    </source>
</evidence>
<feature type="binding site" evidence="7">
    <location>
        <position position="189"/>
    </location>
    <ligand>
        <name>L-glutamine</name>
        <dbReference type="ChEBI" id="CHEBI:58359"/>
    </ligand>
</feature>
<feature type="active site" description="For glutaminase activity" evidence="7">
    <location>
        <position position="126"/>
    </location>
</feature>
<feature type="active site" description="Proton acceptor; for glutaminase activity" evidence="7">
    <location>
        <position position="44"/>
    </location>
</feature>
<evidence type="ECO:0000256" key="9">
    <source>
        <dbReference type="RuleBase" id="RU003811"/>
    </source>
</evidence>
<feature type="binding site" evidence="7">
    <location>
        <position position="423"/>
    </location>
    <ligand>
        <name>deamido-NAD(+)</name>
        <dbReference type="ChEBI" id="CHEBI:58437"/>
        <note>ligand shared between two neighboring subunits</note>
    </ligand>
</feature>
<keyword evidence="3 7" id="KW-0436">Ligase</keyword>
<comment type="function">
    <text evidence="7">Catalyzes the ATP-dependent amidation of deamido-NAD to form NAD. Uses L-glutamine as a nitrogen source.</text>
</comment>
<organism evidence="12 13">
    <name type="scientific">Nocardiopsis exhalans</name>
    <dbReference type="NCBI Taxonomy" id="163604"/>
    <lineage>
        <taxon>Bacteria</taxon>
        <taxon>Bacillati</taxon>
        <taxon>Actinomycetota</taxon>
        <taxon>Actinomycetes</taxon>
        <taxon>Streptosporangiales</taxon>
        <taxon>Nocardiopsidaceae</taxon>
        <taxon>Nocardiopsis</taxon>
    </lineage>
</organism>
<dbReference type="InterPro" id="IPR014445">
    <property type="entry name" value="Gln-dep_NAD_synthase"/>
</dbReference>
<feature type="active site" description="Nucleophile; for glutaminase activity" evidence="7">
    <location>
        <position position="162"/>
    </location>
</feature>
<feature type="binding site" evidence="7">
    <location>
        <position position="132"/>
    </location>
    <ligand>
        <name>L-glutamine</name>
        <dbReference type="ChEBI" id="CHEBI:58359"/>
    </ligand>
</feature>
<dbReference type="EC" id="6.3.5.1" evidence="7 8"/>
<dbReference type="NCBIfam" id="TIGR00552">
    <property type="entry name" value="nadE"/>
    <property type="match status" value="1"/>
</dbReference>
<dbReference type="SUPFAM" id="SSF56317">
    <property type="entry name" value="Carbon-nitrogen hydrolase"/>
    <property type="match status" value="1"/>
</dbReference>
<evidence type="ECO:0000256" key="8">
    <source>
        <dbReference type="PIRNR" id="PIRNR006630"/>
    </source>
</evidence>
<dbReference type="RefSeq" id="WP_254417729.1">
    <property type="nucleotide sequence ID" value="NZ_BAAAJB010000052.1"/>
</dbReference>
<evidence type="ECO:0000313" key="13">
    <source>
        <dbReference type="Proteomes" id="UP001055940"/>
    </source>
</evidence>
<keyword evidence="6 7" id="KW-0520">NAD</keyword>
<evidence type="ECO:0000259" key="11">
    <source>
        <dbReference type="PROSITE" id="PS50263"/>
    </source>
</evidence>
<feature type="binding site" evidence="7">
    <location>
        <position position="452"/>
    </location>
    <ligand>
        <name>deamido-NAD(+)</name>
        <dbReference type="ChEBI" id="CHEBI:58437"/>
        <note>ligand shared between two neighboring subunits</note>
    </ligand>
</feature>
<feature type="binding site" evidence="7">
    <location>
        <begin position="341"/>
        <end position="348"/>
    </location>
    <ligand>
        <name>ATP</name>
        <dbReference type="ChEBI" id="CHEBI:30616"/>
    </ligand>
</feature>
<accession>A0ABY5D4J7</accession>
<dbReference type="InterPro" id="IPR003010">
    <property type="entry name" value="C-N_Hydrolase"/>
</dbReference>
<dbReference type="Pfam" id="PF02540">
    <property type="entry name" value="NAD_synthase"/>
    <property type="match status" value="1"/>
</dbReference>
<sequence length="597" mass="63491">MAQLRIALAQVNPTVGDLEGNGRLVVDSARRATAAGAHLVVLPEMIVTGYPVEDLALRDSFVSASVRATRALATDLAEAGMGELPVVVGFLSRREGPGERYGQPSGAPQNAVAVLHGGRVELTSAKHHLPNYGVFDEYRNFVPGDTLPVIRVRGVDVALAVCEDLWQDGGPVTATRAARAGLLVTLNGSPYERHKDDVRLELCSRRARETGAAVAYVNMVGGQDDLVFEGDSLVVDAEGELVARAPQFEDALLVADLDLAEAAQTRDGAGDGEVVDGLRVVRRTLSAVPAEPCEEESREPGRNTVTPRPDPLSDVGEVYRALVVGLRDYAAKNGFASAVLGISGGIDSALVATVAVDALGPERVHGILLPSTYSSGHSVADAQDLAQRQGFAARTVPIAPVVEAFEHAAAGADAPLSGLAAENLQARVRGTLLMALSNQEGHLVLATGNKSEAATGYSTLYGDSVGGFAPIKDCWKTLVWELALWRNAEAARQGHTPPIPENSITKPPSAELRPDQLDADSLPDYALLDAVLDAYVGTDRGEAELVFAGYDLELVRRVIRLVDRAEYKRRQTAPGTKISSRNLSRDRRLPITNRWTV</sequence>
<protein>
    <recommendedName>
        <fullName evidence="7 8">Glutamine-dependent NAD(+) synthetase</fullName>
        <ecNumber evidence="7 8">6.3.5.1</ecNumber>
    </recommendedName>
    <alternativeName>
        <fullName evidence="7 8">NAD(+) synthase [glutamine-hydrolyzing]</fullName>
    </alternativeName>
</protein>
<keyword evidence="4 7" id="KW-0547">Nucleotide-binding</keyword>
<dbReference type="InterPro" id="IPR014729">
    <property type="entry name" value="Rossmann-like_a/b/a_fold"/>
</dbReference>
<dbReference type="EMBL" id="CP099837">
    <property type="protein sequence ID" value="USY18325.1"/>
    <property type="molecule type" value="Genomic_DNA"/>
</dbReference>
<proteinExistence type="inferred from homology"/>
<dbReference type="PROSITE" id="PS50263">
    <property type="entry name" value="CN_HYDROLASE"/>
    <property type="match status" value="1"/>
</dbReference>
<dbReference type="InterPro" id="IPR003694">
    <property type="entry name" value="NAD_synthase"/>
</dbReference>
<dbReference type="GO" id="GO:0003952">
    <property type="term" value="F:NAD+ synthase (glutamine-hydrolyzing) activity"/>
    <property type="evidence" value="ECO:0007669"/>
    <property type="project" value="UniProtKB-EC"/>
</dbReference>
<feature type="domain" description="CN hydrolase" evidence="11">
    <location>
        <begin position="4"/>
        <end position="259"/>
    </location>
</feature>
<gene>
    <name evidence="7" type="primary">nadE</name>
    <name evidence="12" type="ORF">NE857_23840</name>
</gene>
<dbReference type="SUPFAM" id="SSF52402">
    <property type="entry name" value="Adenine nucleotide alpha hydrolases-like"/>
    <property type="match status" value="1"/>
</dbReference>
<comment type="similarity">
    <text evidence="9">Belongs to the NAD synthetase family.</text>
</comment>
<name>A0ABY5D4J7_9ACTN</name>
<dbReference type="NCBIfam" id="NF010588">
    <property type="entry name" value="PRK13981.1"/>
    <property type="match status" value="1"/>
</dbReference>
<evidence type="ECO:0000256" key="7">
    <source>
        <dbReference type="HAMAP-Rule" id="MF_02090"/>
    </source>
</evidence>
<dbReference type="CDD" id="cd00553">
    <property type="entry name" value="NAD_synthase"/>
    <property type="match status" value="1"/>
</dbReference>
<evidence type="ECO:0000256" key="10">
    <source>
        <dbReference type="SAM" id="MobiDB-lite"/>
    </source>
</evidence>
<evidence type="ECO:0000256" key="3">
    <source>
        <dbReference type="ARBA" id="ARBA00022598"/>
    </source>
</evidence>
<comment type="catalytic activity">
    <reaction evidence="7 8">
        <text>deamido-NAD(+) + L-glutamine + ATP + H2O = L-glutamate + AMP + diphosphate + NAD(+) + H(+)</text>
        <dbReference type="Rhea" id="RHEA:24384"/>
        <dbReference type="ChEBI" id="CHEBI:15377"/>
        <dbReference type="ChEBI" id="CHEBI:15378"/>
        <dbReference type="ChEBI" id="CHEBI:29985"/>
        <dbReference type="ChEBI" id="CHEBI:30616"/>
        <dbReference type="ChEBI" id="CHEBI:33019"/>
        <dbReference type="ChEBI" id="CHEBI:57540"/>
        <dbReference type="ChEBI" id="CHEBI:58359"/>
        <dbReference type="ChEBI" id="CHEBI:58437"/>
        <dbReference type="ChEBI" id="CHEBI:456215"/>
        <dbReference type="EC" id="6.3.5.1"/>
    </reaction>
</comment>
<feature type="region of interest" description="Disordered" evidence="10">
    <location>
        <begin position="289"/>
        <end position="311"/>
    </location>
</feature>
<dbReference type="HAMAP" id="MF_02090">
    <property type="entry name" value="NadE_glutamine_dep"/>
    <property type="match status" value="1"/>
</dbReference>